<dbReference type="PRINTS" id="PR00111">
    <property type="entry name" value="ABHYDROLASE"/>
</dbReference>
<name>F8JKL2_STREN</name>
<dbReference type="InterPro" id="IPR000639">
    <property type="entry name" value="Epox_hydrolase-like"/>
</dbReference>
<evidence type="ECO:0000313" key="2">
    <source>
        <dbReference type="EMBL" id="AEW99716.1"/>
    </source>
</evidence>
<dbReference type="GO" id="GO:0016787">
    <property type="term" value="F:hydrolase activity"/>
    <property type="evidence" value="ECO:0007669"/>
    <property type="project" value="UniProtKB-KW"/>
</dbReference>
<dbReference type="InterPro" id="IPR029058">
    <property type="entry name" value="AB_hydrolase_fold"/>
</dbReference>
<accession>G8XGZ8</accession>
<dbReference type="GO" id="GO:0016020">
    <property type="term" value="C:membrane"/>
    <property type="evidence" value="ECO:0007669"/>
    <property type="project" value="TreeGrafter"/>
</dbReference>
<dbReference type="PANTHER" id="PTHR43798:SF33">
    <property type="entry name" value="HYDROLASE, PUTATIVE (AFU_ORTHOLOGUE AFUA_2G14860)-RELATED"/>
    <property type="match status" value="1"/>
</dbReference>
<gene>
    <name evidence="2" type="ordered locus">SCATT_p15230</name>
</gene>
<proteinExistence type="predicted"/>
<feature type="domain" description="AB hydrolase-1" evidence="1">
    <location>
        <begin position="25"/>
        <end position="263"/>
    </location>
</feature>
<keyword evidence="2" id="KW-0378">Hydrolase</keyword>
<geneLocation type="plasmid" evidence="2 3">
    <name>pSCATT</name>
</geneLocation>
<dbReference type="RefSeq" id="WP_014150674.1">
    <property type="nucleotide sequence ID" value="NC_016113.1"/>
</dbReference>
<organism evidence="2 3">
    <name type="scientific">Streptantibioticus cattleyicolor (strain ATCC 35852 / DSM 46488 / JCM 4925 / NBRC 14057 / NRRL 8057)</name>
    <name type="common">Streptomyces cattleya</name>
    <dbReference type="NCBI Taxonomy" id="1003195"/>
    <lineage>
        <taxon>Bacteria</taxon>
        <taxon>Bacillati</taxon>
        <taxon>Actinomycetota</taxon>
        <taxon>Actinomycetes</taxon>
        <taxon>Kitasatosporales</taxon>
        <taxon>Streptomycetaceae</taxon>
        <taxon>Streptantibioticus</taxon>
    </lineage>
</organism>
<accession>F8JKL2</accession>
<dbReference type="OrthoDB" id="334507at2"/>
<dbReference type="AlphaFoldDB" id="F8JKL2"/>
<keyword evidence="2" id="KW-0614">Plasmid</keyword>
<evidence type="ECO:0000313" key="3">
    <source>
        <dbReference type="Proteomes" id="UP000007842"/>
    </source>
</evidence>
<dbReference type="Gene3D" id="3.40.50.1820">
    <property type="entry name" value="alpha/beta hydrolase"/>
    <property type="match status" value="1"/>
</dbReference>
<dbReference type="Pfam" id="PF00561">
    <property type="entry name" value="Abhydrolase_1"/>
    <property type="match status" value="1"/>
</dbReference>
<dbReference type="SUPFAM" id="SSF53474">
    <property type="entry name" value="alpha/beta-Hydrolases"/>
    <property type="match status" value="1"/>
</dbReference>
<dbReference type="PATRIC" id="fig|1003195.11.peg.207"/>
<dbReference type="KEGG" id="sct:SCAT_p0219"/>
<dbReference type="EMBL" id="CP003229">
    <property type="protein sequence ID" value="AEW99716.1"/>
    <property type="molecule type" value="Genomic_DNA"/>
</dbReference>
<dbReference type="HOGENOM" id="CLU_020336_13_3_11"/>
<evidence type="ECO:0000259" key="1">
    <source>
        <dbReference type="Pfam" id="PF00561"/>
    </source>
</evidence>
<protein>
    <submittedName>
        <fullName evidence="2">Alpha/beta hydrolase</fullName>
    </submittedName>
</protein>
<keyword evidence="3" id="KW-1185">Reference proteome</keyword>
<dbReference type="InterPro" id="IPR000073">
    <property type="entry name" value="AB_hydrolase_1"/>
</dbReference>
<dbReference type="KEGG" id="scy:SCATT_p15230"/>
<dbReference type="Proteomes" id="UP000007842">
    <property type="component" value="Plasmid pSCATT"/>
</dbReference>
<dbReference type="InterPro" id="IPR050266">
    <property type="entry name" value="AB_hydrolase_sf"/>
</dbReference>
<dbReference type="PRINTS" id="PR00412">
    <property type="entry name" value="EPOXHYDRLASE"/>
</dbReference>
<dbReference type="PANTHER" id="PTHR43798">
    <property type="entry name" value="MONOACYLGLYCEROL LIPASE"/>
    <property type="match status" value="1"/>
</dbReference>
<sequence>MTFLTSNLLADGVRIAYRDQGRGEPVLFIHGTPSHAGEWRHIVPRIEADGYRTIAYDLLGYGLSERPAHRDTSVAAQTDLLEAVLDTLSVDTVNLVAHDIGGAIAQRFAIAHPERVRRLMLIDTVSYDSWPSATWRKIIDEELDDCASLSQEAFNTLLTRQLTMTVSDTTLMTGELLHDYLRPHQSPLGRLSFFEHQVRHYDSTYTEEIADELPSLRMPVRILWGERDQWQPVTYAERLRDDIPRADLVVVPDAGHFVMEDAPERVTREIGAFLAEPVPSQEGGDPRRVERGR</sequence>
<reference evidence="3" key="1">
    <citation type="submission" date="2011-12" db="EMBL/GenBank/DDBJ databases">
        <title>Complete genome sequence of Streptomyces cattleya strain DSM 46488.</title>
        <authorList>
            <person name="Ou H.-Y."/>
            <person name="Li P."/>
            <person name="Zhao C."/>
            <person name="O'Hagan D."/>
            <person name="Deng Z."/>
        </authorList>
    </citation>
    <scope>NUCLEOTIDE SEQUENCE [LARGE SCALE GENOMIC DNA]</scope>
    <source>
        <strain evidence="3">ATCC 35852 / DSM 46488 / JCM 4925 / NBRC 14057 / NRRL 8057</strain>
        <plasmid evidence="3">Plasmid pSCATT</plasmid>
    </source>
</reference>